<dbReference type="RefSeq" id="WP_101826345.1">
    <property type="nucleotide sequence ID" value="NZ_PJZH01000023.1"/>
</dbReference>
<keyword evidence="3" id="KW-1185">Reference proteome</keyword>
<dbReference type="AlphaFoldDB" id="A0A2N5DWI3"/>
<reference evidence="2 3" key="1">
    <citation type="submission" date="2017-12" db="EMBL/GenBank/DDBJ databases">
        <title>Characterization of six clinical isolates of Enterochimera gen. nov., a novel genus of the Yersiniaciae family and the three species Enterochimera arupensis sp. nov., Enterochimera coloradensis sp. nov, and Enterochimera californica sp. nov.</title>
        <authorList>
            <person name="Rossi A."/>
            <person name="Fisher M."/>
        </authorList>
    </citation>
    <scope>NUCLEOTIDE SEQUENCE [LARGE SCALE GENOMIC DNA]</scope>
    <source>
        <strain evidence="3">2016-Iso4</strain>
    </source>
</reference>
<evidence type="ECO:0000313" key="2">
    <source>
        <dbReference type="EMBL" id="PLR31563.1"/>
    </source>
</evidence>
<organism evidence="2 3">
    <name type="scientific">Chimaeribacter coloradensis</name>
    <dbReference type="NCBI Taxonomy" id="2060068"/>
    <lineage>
        <taxon>Bacteria</taxon>
        <taxon>Pseudomonadati</taxon>
        <taxon>Pseudomonadota</taxon>
        <taxon>Gammaproteobacteria</taxon>
        <taxon>Enterobacterales</taxon>
        <taxon>Yersiniaceae</taxon>
        <taxon>Chimaeribacter</taxon>
    </lineage>
</organism>
<proteinExistence type="predicted"/>
<feature type="domain" description="Antirepressor protein C-terminal" evidence="1">
    <location>
        <begin position="124"/>
        <end position="224"/>
    </location>
</feature>
<dbReference type="EMBL" id="PJZH01000023">
    <property type="protein sequence ID" value="PLR31563.1"/>
    <property type="molecule type" value="Genomic_DNA"/>
</dbReference>
<name>A0A2N5DWI3_9GAMM</name>
<comment type="caution">
    <text evidence="2">The sequence shown here is derived from an EMBL/GenBank/DDBJ whole genome shotgun (WGS) entry which is preliminary data.</text>
</comment>
<sequence length="235" mass="26647">MMISAAGFEALHQTVSMSSRELAELTGTSHGEVKRLIKSLETAQRVSQPLRTADYERDGETFQEYLLNKRDSLMVVARLSPAFTSVVLDRWQERELTHDLPDFTNPAVAARAWAEEFERRQAMEKQIALIAPKADFFDRYVTVEGTLGFRQVCKLLKVKETDFRQFLLERQIMYRLAGALTPYQQHIDAGRFEMHSGTGENSHAFSQALFTSKGVKWVADLWANKVTQTARGAAA</sequence>
<dbReference type="Proteomes" id="UP000234503">
    <property type="component" value="Unassembled WGS sequence"/>
</dbReference>
<accession>A0A2N5DWI3</accession>
<protein>
    <recommendedName>
        <fullName evidence="1">Antirepressor protein C-terminal domain-containing protein</fullName>
    </recommendedName>
</protein>
<dbReference type="Pfam" id="PF03374">
    <property type="entry name" value="ANT"/>
    <property type="match status" value="1"/>
</dbReference>
<evidence type="ECO:0000313" key="3">
    <source>
        <dbReference type="Proteomes" id="UP000234503"/>
    </source>
</evidence>
<gene>
    <name evidence="2" type="ORF">CYR32_16990</name>
</gene>
<dbReference type="GO" id="GO:0003677">
    <property type="term" value="F:DNA binding"/>
    <property type="evidence" value="ECO:0007669"/>
    <property type="project" value="InterPro"/>
</dbReference>
<evidence type="ECO:0000259" key="1">
    <source>
        <dbReference type="Pfam" id="PF03374"/>
    </source>
</evidence>
<dbReference type="InterPro" id="IPR005039">
    <property type="entry name" value="Ant_C"/>
</dbReference>
<dbReference type="OrthoDB" id="79831at2"/>